<evidence type="ECO:0000313" key="11">
    <source>
        <dbReference type="Proteomes" id="UP001187346"/>
    </source>
</evidence>
<organism evidence="10 11">
    <name type="scientific">Streptomyces prunicolor</name>
    <dbReference type="NCBI Taxonomy" id="67348"/>
    <lineage>
        <taxon>Bacteria</taxon>
        <taxon>Bacillati</taxon>
        <taxon>Actinomycetota</taxon>
        <taxon>Actinomycetes</taxon>
        <taxon>Kitasatosporales</taxon>
        <taxon>Streptomycetaceae</taxon>
        <taxon>Streptomyces</taxon>
    </lineage>
</organism>
<dbReference type="PANTHER" id="PTHR34876:SF4">
    <property type="entry name" value="1,4-BETA-D-GLUCAN CELLOBIOHYDROLASE C-RELATED"/>
    <property type="match status" value="1"/>
</dbReference>
<evidence type="ECO:0000256" key="7">
    <source>
        <dbReference type="ARBA" id="ARBA00023326"/>
    </source>
</evidence>
<evidence type="ECO:0000256" key="9">
    <source>
        <dbReference type="RuleBase" id="RU361186"/>
    </source>
</evidence>
<keyword evidence="6 9" id="KW-0326">Glycosidase</keyword>
<dbReference type="EC" id="3.2.1.-" evidence="9"/>
<dbReference type="Pfam" id="PF01341">
    <property type="entry name" value="Glyco_hydro_6"/>
    <property type="match status" value="1"/>
</dbReference>
<dbReference type="PIRSF" id="PIRSF001100">
    <property type="entry name" value="Beta_cellobiohydrolase"/>
    <property type="match status" value="1"/>
</dbReference>
<keyword evidence="4" id="KW-1015">Disulfide bond</keyword>
<evidence type="ECO:0000313" key="10">
    <source>
        <dbReference type="EMBL" id="MDV7217210.1"/>
    </source>
</evidence>
<keyword evidence="3 9" id="KW-0136">Cellulose degradation</keyword>
<keyword evidence="1" id="KW-0732">Signal</keyword>
<proteinExistence type="inferred from homology"/>
<dbReference type="Gene3D" id="3.20.20.40">
    <property type="entry name" value="1, 4-beta cellobiohydrolase"/>
    <property type="match status" value="1"/>
</dbReference>
<evidence type="ECO:0000256" key="2">
    <source>
        <dbReference type="ARBA" id="ARBA00022801"/>
    </source>
</evidence>
<comment type="caution">
    <text evidence="10">The sequence shown here is derived from an EMBL/GenBank/DDBJ whole genome shotgun (WGS) entry which is preliminary data.</text>
</comment>
<evidence type="ECO:0000256" key="3">
    <source>
        <dbReference type="ARBA" id="ARBA00023001"/>
    </source>
</evidence>
<evidence type="ECO:0000256" key="8">
    <source>
        <dbReference type="PROSITE-ProRule" id="PRU10057"/>
    </source>
</evidence>
<dbReference type="InterPro" id="IPR036434">
    <property type="entry name" value="Beta_cellobiohydrolase_sf"/>
</dbReference>
<reference evidence="10 11" key="1">
    <citation type="submission" date="2023-10" db="EMBL/GenBank/DDBJ databases">
        <title>Characterization of rhizosphere-enriched actinobacteria from wheat plants lab-grown on chernevaya soil.</title>
        <authorList>
            <person name="Tikhonova E.N."/>
            <person name="Konopkin A."/>
            <person name="Kravchenko I.K."/>
        </authorList>
    </citation>
    <scope>NUCLEOTIDE SEQUENCE [LARGE SCALE GENOMIC DNA]</scope>
    <source>
        <strain evidence="10 11">RR29</strain>
    </source>
</reference>
<dbReference type="SUPFAM" id="SSF51989">
    <property type="entry name" value="Glycosyl hydrolases family 6, cellulases"/>
    <property type="match status" value="1"/>
</dbReference>
<gene>
    <name evidence="10" type="ORF">R5A26_14755</name>
</gene>
<dbReference type="PANTHER" id="PTHR34876">
    <property type="match status" value="1"/>
</dbReference>
<dbReference type="EMBL" id="JAWMAJ010000041">
    <property type="protein sequence ID" value="MDV7217210.1"/>
    <property type="molecule type" value="Genomic_DNA"/>
</dbReference>
<feature type="active site" description="Proton donor" evidence="8">
    <location>
        <position position="176"/>
    </location>
</feature>
<name>A0ABU4F9E5_9ACTN</name>
<evidence type="ECO:0000256" key="1">
    <source>
        <dbReference type="ARBA" id="ARBA00022729"/>
    </source>
</evidence>
<keyword evidence="11" id="KW-1185">Reference proteome</keyword>
<dbReference type="PROSITE" id="PS00656">
    <property type="entry name" value="GLYCOSYL_HYDROL_F6_2"/>
    <property type="match status" value="1"/>
</dbReference>
<keyword evidence="5 9" id="KW-0119">Carbohydrate metabolism</keyword>
<dbReference type="GO" id="GO:0016787">
    <property type="term" value="F:hydrolase activity"/>
    <property type="evidence" value="ECO:0007669"/>
    <property type="project" value="UniProtKB-KW"/>
</dbReference>
<dbReference type="Proteomes" id="UP001187346">
    <property type="component" value="Unassembled WGS sequence"/>
</dbReference>
<evidence type="ECO:0000256" key="5">
    <source>
        <dbReference type="ARBA" id="ARBA00023277"/>
    </source>
</evidence>
<dbReference type="PRINTS" id="PR00733">
    <property type="entry name" value="GLHYDRLASE6"/>
</dbReference>
<dbReference type="RefSeq" id="WP_317771594.1">
    <property type="nucleotide sequence ID" value="NZ_JAWMAJ010000041.1"/>
</dbReference>
<evidence type="ECO:0000256" key="4">
    <source>
        <dbReference type="ARBA" id="ARBA00023157"/>
    </source>
</evidence>
<sequence>MRWKALLKTSPRGTASLTTGPHKTASLKTVSLRTALICLLVAPLSLVATGSAAAASPVSLTSGFYSNPDSGPAVWVRNNPSDSRAARIQSAISSQPIARWFANESAGIGPAVSGYVGAADSHDKLPVLVAYNIPGRDACGGESSGGAGSVAAYRTWISTFAAAVGTHPAVVVIEPDALSDFSCLTSAQITDRLAMLSYATQMFQQKAPNTWAYLDAGHTNWVAPATMASRLNSAGVANIRGFSLNVSNFYTTPSSETYGNSINSALGGTSHFAVDTSRNSNGSNGEWCNPAGRKLGVTPRVGGAEDLLLWVKTPGNSDGQCGIAPTVPAGQFSPDLAVRLIDGT</sequence>
<evidence type="ECO:0000256" key="6">
    <source>
        <dbReference type="ARBA" id="ARBA00023295"/>
    </source>
</evidence>
<accession>A0ABU4F9E5</accession>
<keyword evidence="2 9" id="KW-0378">Hydrolase</keyword>
<dbReference type="InterPro" id="IPR001524">
    <property type="entry name" value="Glyco_hydro_6_CS"/>
</dbReference>
<dbReference type="InterPro" id="IPR016288">
    <property type="entry name" value="Beta_cellobiohydrolase"/>
</dbReference>
<keyword evidence="7 9" id="KW-0624">Polysaccharide degradation</keyword>
<protein>
    <recommendedName>
        <fullName evidence="9">Glucanase</fullName>
        <ecNumber evidence="9">3.2.1.-</ecNumber>
    </recommendedName>
</protein>
<comment type="similarity">
    <text evidence="9">Belongs to the glycosyl hydrolase family 6.</text>
</comment>